<evidence type="ECO:0000256" key="5">
    <source>
        <dbReference type="ARBA" id="ARBA00022989"/>
    </source>
</evidence>
<dbReference type="OrthoDB" id="9773683at2"/>
<sequence length="480" mass="54384">MEATGKNNWLSAINYYYEKAYQKKGWKIGLLFLGLLFHLVVFLKYTFQQKNKQNVSENVLMKDFEDSGIAKNLRQKLEEQERNKNRYLKIEKNESQIKQSVEERYQIELQKEKQLWKDSYYQENKLEEHTYLKETLDVISTVPGFILSFLLAWPMYLFLVIISIPTLYYIAARLIMMIFVIIGVTIIVFTLLYFSPSDPATNILGNQATPQQIENFRNLHGLNDTYFVQLGRTIKGVFTFDLGNAYQGNERVVTSLLRRFPVTLELTIFALSLSVLVALPAGIYAAVKANSTFDHLFMFIALIGISIPSFWQGLIFILTFSINLGWLPATYNTNNIASLIMPAVVLGTGLMASVARMTRSSTLEVINEDYILTARAKGLSNRRIILRHAVPNALIPIVTIIGLQFGGMLGGSSVTEKVFNINGVGSYIVDKQFIPDIPSVMGGVIYIAIILSIVNMFVDVLYSFLDPRIRSKIQSGQHGK</sequence>
<dbReference type="InterPro" id="IPR000515">
    <property type="entry name" value="MetI-like"/>
</dbReference>
<dbReference type="KEGG" id="jeh:EJN90_01570"/>
<feature type="transmembrane region" description="Helical" evidence="7">
    <location>
        <begin position="174"/>
        <end position="194"/>
    </location>
</feature>
<feature type="domain" description="ABC transmembrane type-1" evidence="8">
    <location>
        <begin position="260"/>
        <end position="462"/>
    </location>
</feature>
<gene>
    <name evidence="9" type="ORF">EJN90_01570</name>
</gene>
<keyword evidence="4 7" id="KW-0812">Transmembrane</keyword>
<dbReference type="Proteomes" id="UP000273326">
    <property type="component" value="Chromosome"/>
</dbReference>
<feature type="transmembrane region" description="Helical" evidence="7">
    <location>
        <begin position="299"/>
        <end position="324"/>
    </location>
</feature>
<dbReference type="Pfam" id="PF00528">
    <property type="entry name" value="BPD_transp_1"/>
    <property type="match status" value="1"/>
</dbReference>
<proteinExistence type="inferred from homology"/>
<organism evidence="9 10">
    <name type="scientific">Jeotgalibaca ciconiae</name>
    <dbReference type="NCBI Taxonomy" id="2496265"/>
    <lineage>
        <taxon>Bacteria</taxon>
        <taxon>Bacillati</taxon>
        <taxon>Bacillota</taxon>
        <taxon>Bacilli</taxon>
        <taxon>Lactobacillales</taxon>
        <taxon>Carnobacteriaceae</taxon>
        <taxon>Jeotgalibaca</taxon>
    </lineage>
</organism>
<protein>
    <submittedName>
        <fullName evidence="9">ABC transporter permease subunit</fullName>
    </submittedName>
</protein>
<feature type="transmembrane region" description="Helical" evidence="7">
    <location>
        <begin position="28"/>
        <end position="47"/>
    </location>
</feature>
<dbReference type="CDD" id="cd06261">
    <property type="entry name" value="TM_PBP2"/>
    <property type="match status" value="1"/>
</dbReference>
<feature type="transmembrane region" description="Helical" evidence="7">
    <location>
        <begin position="384"/>
        <end position="405"/>
    </location>
</feature>
<feature type="transmembrane region" description="Helical" evidence="7">
    <location>
        <begin position="266"/>
        <end position="287"/>
    </location>
</feature>
<evidence type="ECO:0000256" key="4">
    <source>
        <dbReference type="ARBA" id="ARBA00022692"/>
    </source>
</evidence>
<evidence type="ECO:0000313" key="10">
    <source>
        <dbReference type="Proteomes" id="UP000273326"/>
    </source>
</evidence>
<dbReference type="SUPFAM" id="SSF161098">
    <property type="entry name" value="MetI-like"/>
    <property type="match status" value="1"/>
</dbReference>
<feature type="transmembrane region" description="Helical" evidence="7">
    <location>
        <begin position="142"/>
        <end position="162"/>
    </location>
</feature>
<dbReference type="PANTHER" id="PTHR30465">
    <property type="entry name" value="INNER MEMBRANE ABC TRANSPORTER"/>
    <property type="match status" value="1"/>
</dbReference>
<dbReference type="PROSITE" id="PS50928">
    <property type="entry name" value="ABC_TM1"/>
    <property type="match status" value="1"/>
</dbReference>
<dbReference type="EMBL" id="CP034465">
    <property type="protein sequence ID" value="AZP03462.1"/>
    <property type="molecule type" value="Genomic_DNA"/>
</dbReference>
<keyword evidence="3" id="KW-1003">Cell membrane</keyword>
<feature type="transmembrane region" description="Helical" evidence="7">
    <location>
        <begin position="443"/>
        <end position="465"/>
    </location>
</feature>
<feature type="transmembrane region" description="Helical" evidence="7">
    <location>
        <begin position="336"/>
        <end position="355"/>
    </location>
</feature>
<evidence type="ECO:0000259" key="8">
    <source>
        <dbReference type="PROSITE" id="PS50928"/>
    </source>
</evidence>
<dbReference type="GO" id="GO:0005886">
    <property type="term" value="C:plasma membrane"/>
    <property type="evidence" value="ECO:0007669"/>
    <property type="project" value="UniProtKB-SubCell"/>
</dbReference>
<evidence type="ECO:0000256" key="6">
    <source>
        <dbReference type="ARBA" id="ARBA00023136"/>
    </source>
</evidence>
<dbReference type="Pfam" id="PF19300">
    <property type="entry name" value="BPD_transp_1_N"/>
    <property type="match status" value="1"/>
</dbReference>
<dbReference type="InterPro" id="IPR045621">
    <property type="entry name" value="BPD_transp_1_N"/>
</dbReference>
<reference evidence="10" key="1">
    <citation type="submission" date="2018-12" db="EMBL/GenBank/DDBJ databases">
        <title>Complete genome sequencing of Jeotgalibaca sp. H21T32.</title>
        <authorList>
            <person name="Bae J.-W."/>
            <person name="Lee S.-Y."/>
        </authorList>
    </citation>
    <scope>NUCLEOTIDE SEQUENCE [LARGE SCALE GENOMIC DNA]</scope>
    <source>
        <strain evidence="10">H21T32</strain>
    </source>
</reference>
<evidence type="ECO:0000313" key="9">
    <source>
        <dbReference type="EMBL" id="AZP03462.1"/>
    </source>
</evidence>
<comment type="subcellular location">
    <subcellularLocation>
        <location evidence="1 7">Cell membrane</location>
        <topology evidence="1 7">Multi-pass membrane protein</topology>
    </subcellularLocation>
</comment>
<dbReference type="RefSeq" id="WP_126108553.1">
    <property type="nucleotide sequence ID" value="NZ_CP034465.1"/>
</dbReference>
<accession>A0A3S9H7Y2</accession>
<evidence type="ECO:0000256" key="3">
    <source>
        <dbReference type="ARBA" id="ARBA00022475"/>
    </source>
</evidence>
<evidence type="ECO:0000256" key="7">
    <source>
        <dbReference type="RuleBase" id="RU363032"/>
    </source>
</evidence>
<evidence type="ECO:0000256" key="2">
    <source>
        <dbReference type="ARBA" id="ARBA00022448"/>
    </source>
</evidence>
<dbReference type="GO" id="GO:0055085">
    <property type="term" value="P:transmembrane transport"/>
    <property type="evidence" value="ECO:0007669"/>
    <property type="project" value="InterPro"/>
</dbReference>
<comment type="similarity">
    <text evidence="7">Belongs to the binding-protein-dependent transport system permease family.</text>
</comment>
<name>A0A3S9H7Y2_9LACT</name>
<dbReference type="AlphaFoldDB" id="A0A3S9H7Y2"/>
<dbReference type="Gene3D" id="1.10.3720.10">
    <property type="entry name" value="MetI-like"/>
    <property type="match status" value="1"/>
</dbReference>
<dbReference type="InterPro" id="IPR035906">
    <property type="entry name" value="MetI-like_sf"/>
</dbReference>
<keyword evidence="6 7" id="KW-0472">Membrane</keyword>
<keyword evidence="10" id="KW-1185">Reference proteome</keyword>
<dbReference type="PANTHER" id="PTHR30465:SF0">
    <property type="entry name" value="OLIGOPEPTIDE TRANSPORT SYSTEM PERMEASE PROTEIN APPB"/>
    <property type="match status" value="1"/>
</dbReference>
<evidence type="ECO:0000256" key="1">
    <source>
        <dbReference type="ARBA" id="ARBA00004651"/>
    </source>
</evidence>
<keyword evidence="2 7" id="KW-0813">Transport</keyword>
<keyword evidence="5 7" id="KW-1133">Transmembrane helix</keyword>